<dbReference type="Proteomes" id="UP000681720">
    <property type="component" value="Unassembled WGS sequence"/>
</dbReference>
<feature type="chain" id="PRO_5036274010" evidence="2">
    <location>
        <begin position="22"/>
        <end position="103"/>
    </location>
</feature>
<proteinExistence type="predicted"/>
<keyword evidence="2" id="KW-0732">Signal</keyword>
<evidence type="ECO:0000256" key="1">
    <source>
        <dbReference type="SAM" id="MobiDB-lite"/>
    </source>
</evidence>
<feature type="signal peptide" evidence="2">
    <location>
        <begin position="1"/>
        <end position="21"/>
    </location>
</feature>
<dbReference type="Proteomes" id="UP000681967">
    <property type="component" value="Unassembled WGS sequence"/>
</dbReference>
<protein>
    <submittedName>
        <fullName evidence="3">Uncharacterized protein</fullName>
    </submittedName>
</protein>
<sequence length="103" mass="11973">KKINEIDFFLYLASFLLVTNAHGPIPVDDFNFLARDLNTNNDEKRIGISDSSFFKKRAGHFIFSPLAFVSPSIRSYETNGQPSSDRQSFGRKHHWDTYFGRRR</sequence>
<gene>
    <name evidence="3" type="ORF">BYL167_LOCUS69988</name>
    <name evidence="4" type="ORF">GIL414_LOCUS80300</name>
</gene>
<evidence type="ECO:0000313" key="5">
    <source>
        <dbReference type="Proteomes" id="UP000681967"/>
    </source>
</evidence>
<accession>A0A8S3FTK4</accession>
<reference evidence="3" key="1">
    <citation type="submission" date="2021-02" db="EMBL/GenBank/DDBJ databases">
        <authorList>
            <person name="Nowell W R."/>
        </authorList>
    </citation>
    <scope>NUCLEOTIDE SEQUENCE</scope>
</reference>
<feature type="compositionally biased region" description="Polar residues" evidence="1">
    <location>
        <begin position="76"/>
        <end position="87"/>
    </location>
</feature>
<dbReference type="EMBL" id="CAJOBJ010354542">
    <property type="protein sequence ID" value="CAF5212436.1"/>
    <property type="molecule type" value="Genomic_DNA"/>
</dbReference>
<dbReference type="EMBL" id="CAJOBH010251669">
    <property type="protein sequence ID" value="CAF5139903.1"/>
    <property type="molecule type" value="Genomic_DNA"/>
</dbReference>
<evidence type="ECO:0000313" key="3">
    <source>
        <dbReference type="EMBL" id="CAF5139903.1"/>
    </source>
</evidence>
<feature type="non-terminal residue" evidence="3">
    <location>
        <position position="1"/>
    </location>
</feature>
<comment type="caution">
    <text evidence="3">The sequence shown here is derived from an EMBL/GenBank/DDBJ whole genome shotgun (WGS) entry which is preliminary data.</text>
</comment>
<feature type="compositionally biased region" description="Basic residues" evidence="1">
    <location>
        <begin position="89"/>
        <end position="103"/>
    </location>
</feature>
<organism evidence="3 5">
    <name type="scientific">Rotaria magnacalcarata</name>
    <dbReference type="NCBI Taxonomy" id="392030"/>
    <lineage>
        <taxon>Eukaryota</taxon>
        <taxon>Metazoa</taxon>
        <taxon>Spiralia</taxon>
        <taxon>Gnathifera</taxon>
        <taxon>Rotifera</taxon>
        <taxon>Eurotatoria</taxon>
        <taxon>Bdelloidea</taxon>
        <taxon>Philodinida</taxon>
        <taxon>Philodinidae</taxon>
        <taxon>Rotaria</taxon>
    </lineage>
</organism>
<name>A0A8S3FTK4_9BILA</name>
<feature type="region of interest" description="Disordered" evidence="1">
    <location>
        <begin position="76"/>
        <end position="103"/>
    </location>
</feature>
<evidence type="ECO:0000256" key="2">
    <source>
        <dbReference type="SAM" id="SignalP"/>
    </source>
</evidence>
<dbReference type="AlphaFoldDB" id="A0A8S3FTK4"/>
<evidence type="ECO:0000313" key="4">
    <source>
        <dbReference type="EMBL" id="CAF5212436.1"/>
    </source>
</evidence>